<keyword evidence="4" id="KW-1185">Reference proteome</keyword>
<evidence type="ECO:0000256" key="1">
    <source>
        <dbReference type="ARBA" id="ARBA00023242"/>
    </source>
</evidence>
<reference evidence="3 4" key="1">
    <citation type="submission" date="2017-06" db="EMBL/GenBank/DDBJ databases">
        <title>Comparative genomic analysis of Ambrosia Fusariam Clade fungi.</title>
        <authorList>
            <person name="Stajich J.E."/>
            <person name="Carrillo J."/>
            <person name="Kijimoto T."/>
            <person name="Eskalen A."/>
            <person name="O'Donnell K."/>
            <person name="Kasson M."/>
        </authorList>
    </citation>
    <scope>NUCLEOTIDE SEQUENCE [LARGE SCALE GENOMIC DNA]</scope>
    <source>
        <strain evidence="3 4">NRRL62579</strain>
    </source>
</reference>
<gene>
    <name evidence="3" type="ORF">CEP52_013877</name>
</gene>
<dbReference type="GO" id="GO:0008270">
    <property type="term" value="F:zinc ion binding"/>
    <property type="evidence" value="ECO:0007669"/>
    <property type="project" value="InterPro"/>
</dbReference>
<dbReference type="PROSITE" id="PS50048">
    <property type="entry name" value="ZN2_CY6_FUNGAL_2"/>
    <property type="match status" value="1"/>
</dbReference>
<evidence type="ECO:0000259" key="2">
    <source>
        <dbReference type="PROSITE" id="PS50048"/>
    </source>
</evidence>
<dbReference type="Pfam" id="PF00172">
    <property type="entry name" value="Zn_clus"/>
    <property type="match status" value="1"/>
</dbReference>
<dbReference type="PANTHER" id="PTHR37534:SF24">
    <property type="entry name" value="MISCELLANEOUS ZN(II)2CYS6 TRANSCRIPTION FACTOR (EUROFUNG)-RELATED"/>
    <property type="match status" value="1"/>
</dbReference>
<protein>
    <recommendedName>
        <fullName evidence="2">Zn(2)-C6 fungal-type domain-containing protein</fullName>
    </recommendedName>
</protein>
<dbReference type="InterPro" id="IPR036864">
    <property type="entry name" value="Zn2-C6_fun-type_DNA-bd_sf"/>
</dbReference>
<name>A0A428SRB4_9HYPO</name>
<proteinExistence type="predicted"/>
<organism evidence="3 4">
    <name type="scientific">Fusarium oligoseptatum</name>
    <dbReference type="NCBI Taxonomy" id="2604345"/>
    <lineage>
        <taxon>Eukaryota</taxon>
        <taxon>Fungi</taxon>
        <taxon>Dikarya</taxon>
        <taxon>Ascomycota</taxon>
        <taxon>Pezizomycotina</taxon>
        <taxon>Sordariomycetes</taxon>
        <taxon>Hypocreomycetidae</taxon>
        <taxon>Hypocreales</taxon>
        <taxon>Nectriaceae</taxon>
        <taxon>Fusarium</taxon>
        <taxon>Fusarium solani species complex</taxon>
    </lineage>
</organism>
<dbReference type="SUPFAM" id="SSF57701">
    <property type="entry name" value="Zn2/Cys6 DNA-binding domain"/>
    <property type="match status" value="1"/>
</dbReference>
<dbReference type="PROSITE" id="PS00463">
    <property type="entry name" value="ZN2_CY6_FUNGAL_1"/>
    <property type="match status" value="1"/>
</dbReference>
<evidence type="ECO:0000313" key="3">
    <source>
        <dbReference type="EMBL" id="RSL92323.1"/>
    </source>
</evidence>
<dbReference type="Proteomes" id="UP000287144">
    <property type="component" value="Unassembled WGS sequence"/>
</dbReference>
<dbReference type="GO" id="GO:0005634">
    <property type="term" value="C:nucleus"/>
    <property type="evidence" value="ECO:0007669"/>
    <property type="project" value="TreeGrafter"/>
</dbReference>
<dbReference type="GO" id="GO:0045944">
    <property type="term" value="P:positive regulation of transcription by RNA polymerase II"/>
    <property type="evidence" value="ECO:0007669"/>
    <property type="project" value="TreeGrafter"/>
</dbReference>
<dbReference type="GO" id="GO:0000981">
    <property type="term" value="F:DNA-binding transcription factor activity, RNA polymerase II-specific"/>
    <property type="evidence" value="ECO:0007669"/>
    <property type="project" value="InterPro"/>
</dbReference>
<dbReference type="CDD" id="cd00067">
    <property type="entry name" value="GAL4"/>
    <property type="match status" value="1"/>
</dbReference>
<dbReference type="PANTHER" id="PTHR37534">
    <property type="entry name" value="TRANSCRIPTIONAL ACTIVATOR PROTEIN UGA3"/>
    <property type="match status" value="1"/>
</dbReference>
<keyword evidence="1" id="KW-0539">Nucleus</keyword>
<feature type="domain" description="Zn(2)-C6 fungal-type" evidence="2">
    <location>
        <begin position="17"/>
        <end position="47"/>
    </location>
</feature>
<sequence>MERSQQVPKKKTRTRSGCLNCRRKKRKCDEGRPACGTCRRRSEHCEWGLKITFRAENAQGLDGQHPSMRKMARRRPREFEILDVTSEVIRDYNAPSSLLESEDDDVDARPMGRFADQYRQTWDQMRDLQAWGT</sequence>
<dbReference type="EMBL" id="NKCK01000205">
    <property type="protein sequence ID" value="RSL92323.1"/>
    <property type="molecule type" value="Genomic_DNA"/>
</dbReference>
<dbReference type="Gene3D" id="4.10.240.10">
    <property type="entry name" value="Zn(2)-C6 fungal-type DNA-binding domain"/>
    <property type="match status" value="1"/>
</dbReference>
<dbReference type="AlphaFoldDB" id="A0A428SRB4"/>
<accession>A0A428SRB4</accession>
<comment type="caution">
    <text evidence="3">The sequence shown here is derived from an EMBL/GenBank/DDBJ whole genome shotgun (WGS) entry which is preliminary data.</text>
</comment>
<dbReference type="STRING" id="1325735.A0A428SRB4"/>
<dbReference type="InterPro" id="IPR001138">
    <property type="entry name" value="Zn2Cys6_DnaBD"/>
</dbReference>
<evidence type="ECO:0000313" key="4">
    <source>
        <dbReference type="Proteomes" id="UP000287144"/>
    </source>
</evidence>
<dbReference type="SMART" id="SM00066">
    <property type="entry name" value="GAL4"/>
    <property type="match status" value="1"/>
</dbReference>
<dbReference type="GO" id="GO:0000976">
    <property type="term" value="F:transcription cis-regulatory region binding"/>
    <property type="evidence" value="ECO:0007669"/>
    <property type="project" value="TreeGrafter"/>
</dbReference>